<feature type="signal peptide" evidence="1">
    <location>
        <begin position="1"/>
        <end position="22"/>
    </location>
</feature>
<gene>
    <name evidence="2" type="ORF">AV942_08110</name>
</gene>
<dbReference type="AlphaFoldDB" id="A0AAC8XK44"/>
<sequence>MKNQNKLLLSAVAICVANSVAAQEQGRIEAGQFDIIPSLNTSMSYIDNVARATDGQAKIYSWRSILSPEIIAATEVDGNPVQFGYRVERGTYFSSSVDDYTDHFVEALTDYELNSRHAINAVLRYEDGHEDRGTGFSLGGGSNLTSPDTYKSMFYGAEYIYGSLSSVGEVVVKADRTTLDYDRSEFAYLIRDRATNRVGAEFNYQIAPSTELVFDFTRSFIRYDNNLLENSLESNENRLLVGIAWENTAATSGYAKIGYKEKEFAASNRDNFYGTDWEVGIEWQPLAYSTVNFSTSADTNETNGEGSLIRGRNYRLSWTHQWLERLSSSLRYTRENDEYIVDDEEFSNRDDKLNTYAAALNYKARRWLSFSLFYKLQDRDSNRETINFEQSMVGVSAEVTL</sequence>
<evidence type="ECO:0008006" key="4">
    <source>
        <dbReference type="Google" id="ProtNLM"/>
    </source>
</evidence>
<evidence type="ECO:0000313" key="3">
    <source>
        <dbReference type="Proteomes" id="UP000061468"/>
    </source>
</evidence>
<keyword evidence="1" id="KW-0732">Signal</keyword>
<evidence type="ECO:0000256" key="1">
    <source>
        <dbReference type="SAM" id="SignalP"/>
    </source>
</evidence>
<dbReference type="RefSeq" id="WP_015066889.1">
    <property type="nucleotide sequence ID" value="NZ_CAXGIV010000002.1"/>
</dbReference>
<name>A0AAC8XK44_9ALTE</name>
<dbReference type="EMBL" id="CP013928">
    <property type="protein sequence ID" value="AMJ78254.1"/>
    <property type="molecule type" value="Genomic_DNA"/>
</dbReference>
<organism evidence="2 3">
    <name type="scientific">Alteromonas mediterranea</name>
    <dbReference type="NCBI Taxonomy" id="314275"/>
    <lineage>
        <taxon>Bacteria</taxon>
        <taxon>Pseudomonadati</taxon>
        <taxon>Pseudomonadota</taxon>
        <taxon>Gammaproteobacteria</taxon>
        <taxon>Alteromonadales</taxon>
        <taxon>Alteromonadaceae</taxon>
        <taxon>Alteromonas/Salinimonas group</taxon>
        <taxon>Alteromonas</taxon>
    </lineage>
</organism>
<dbReference type="Proteomes" id="UP000061468">
    <property type="component" value="Chromosome"/>
</dbReference>
<dbReference type="Pfam" id="PF10082">
    <property type="entry name" value="BBP2_2"/>
    <property type="match status" value="1"/>
</dbReference>
<feature type="chain" id="PRO_5041977942" description="Capsular polysaccharide biosynthesis protein" evidence="1">
    <location>
        <begin position="23"/>
        <end position="401"/>
    </location>
</feature>
<reference evidence="2 3" key="1">
    <citation type="submission" date="2015-12" db="EMBL/GenBank/DDBJ databases">
        <title>Intraspecies pangenome expansion in the marine bacterium Alteromonas.</title>
        <authorList>
            <person name="Lopez-Perez M."/>
            <person name="Rodriguez-Valera F."/>
        </authorList>
    </citation>
    <scope>NUCLEOTIDE SEQUENCE [LARGE SCALE GENOMIC DNA]</scope>
    <source>
        <strain evidence="2 3">UM8</strain>
    </source>
</reference>
<protein>
    <recommendedName>
        <fullName evidence="4">Capsular polysaccharide biosynthesis protein</fullName>
    </recommendedName>
</protein>
<proteinExistence type="predicted"/>
<evidence type="ECO:0000313" key="2">
    <source>
        <dbReference type="EMBL" id="AMJ78254.1"/>
    </source>
</evidence>
<accession>A0AAC8XK44</accession>
<dbReference type="InterPro" id="IPR018759">
    <property type="entry name" value="BBP2_2"/>
</dbReference>